<keyword evidence="2" id="KW-1185">Reference proteome</keyword>
<dbReference type="AlphaFoldDB" id="H0EKK7"/>
<dbReference type="Proteomes" id="UP000005446">
    <property type="component" value="Unassembled WGS sequence"/>
</dbReference>
<name>H0EKK7_GLAL7</name>
<comment type="caution">
    <text evidence="1">The sequence shown here is derived from an EMBL/GenBank/DDBJ whole genome shotgun (WGS) entry which is preliminary data.</text>
</comment>
<reference evidence="1 2" key="1">
    <citation type="journal article" date="2012" name="Eukaryot. Cell">
        <title>Genome sequence of the fungus Glarea lozoyensis: the first genome sequence of a species from the Helotiaceae family.</title>
        <authorList>
            <person name="Youssar L."/>
            <person name="Gruening B.A."/>
            <person name="Erxleben A."/>
            <person name="Guenther S."/>
            <person name="Huettel W."/>
        </authorList>
    </citation>
    <scope>NUCLEOTIDE SEQUENCE [LARGE SCALE GENOMIC DNA]</scope>
    <source>
        <strain evidence="2">ATCC 74030 / MF5533</strain>
    </source>
</reference>
<evidence type="ECO:0000313" key="1">
    <source>
        <dbReference type="EMBL" id="EHL00932.1"/>
    </source>
</evidence>
<proteinExistence type="predicted"/>
<accession>H0EKK7</accession>
<protein>
    <submittedName>
        <fullName evidence="1">Uncharacterized protein</fullName>
    </submittedName>
</protein>
<gene>
    <name evidence="1" type="ORF">M7I_3105</name>
</gene>
<dbReference type="OrthoDB" id="10042947at2759"/>
<evidence type="ECO:0000313" key="2">
    <source>
        <dbReference type="Proteomes" id="UP000005446"/>
    </source>
</evidence>
<dbReference type="InParanoid" id="H0EKK7"/>
<sequence length="156" mass="16899">MPQFSLLTEILRGVKRCFREEIHINSTPKMPYLSTTIVGLQGTLQILYGAAQILIPSVALDTCRALDVQPVPAIINALSYSSMLMGAFYVNAAYRGDTDIMWITFLGRLTGIPYLLYHGGSCKMVAVSEGVLCGVAIVVLGWEKLVGSGGLGRMEL</sequence>
<organism evidence="1 2">
    <name type="scientific">Glarea lozoyensis (strain ATCC 74030 / MF5533)</name>
    <dbReference type="NCBI Taxonomy" id="1104152"/>
    <lineage>
        <taxon>Eukaryota</taxon>
        <taxon>Fungi</taxon>
        <taxon>Dikarya</taxon>
        <taxon>Ascomycota</taxon>
        <taxon>Pezizomycotina</taxon>
        <taxon>Leotiomycetes</taxon>
        <taxon>Helotiales</taxon>
        <taxon>Helotiaceae</taxon>
        <taxon>Glarea</taxon>
    </lineage>
</organism>
<dbReference type="EMBL" id="AGUE01000071">
    <property type="protein sequence ID" value="EHL00932.1"/>
    <property type="molecule type" value="Genomic_DNA"/>
</dbReference>
<dbReference type="HOGENOM" id="CLU_1686771_0_0_1"/>